<evidence type="ECO:0000313" key="1">
    <source>
        <dbReference type="EMBL" id="POZ56976.1"/>
    </source>
</evidence>
<comment type="caution">
    <text evidence="1">The sequence shown here is derived from an EMBL/GenBank/DDBJ whole genome shotgun (WGS) entry which is preliminary data.</text>
</comment>
<sequence>MNNLKIETFIVQEDLNAFPECKIESYSIHNPLAVDIAKGILEENEGDYLYGFISLIYNDSVIFGEEQLTDNLLDTWSDLVYILDYRYDGSAESIIFLDNATYEDAVIEIIGQYYQIHLDSSHSFQLPIEPFKNEVKKGFIAFMDFCKNGNFLFSEESLYKSHLKTYHELLYDKGK</sequence>
<gene>
    <name evidence="1" type="ORF">LYSIN_01759</name>
</gene>
<dbReference type="AlphaFoldDB" id="A0A2S5D1M2"/>
<name>A0A2S5D1M2_LYSSH</name>
<dbReference type="Proteomes" id="UP000237319">
    <property type="component" value="Unassembled WGS sequence"/>
</dbReference>
<reference evidence="1 2" key="1">
    <citation type="submission" date="2017-11" db="EMBL/GenBank/DDBJ databases">
        <title>Genome sequence of Lysinibacillus sphaericus, a lignin-degrading bacteria isolated from municipal solid waste soil.</title>
        <authorList>
            <person name="Persinoti G.F."/>
            <person name="Paixao D.A."/>
            <person name="Bugg T.D."/>
            <person name="Squina F.M."/>
        </authorList>
    </citation>
    <scope>NUCLEOTIDE SEQUENCE [LARGE SCALE GENOMIC DNA]</scope>
    <source>
        <strain evidence="1 2">A1</strain>
    </source>
</reference>
<dbReference type="EMBL" id="PGLV01000001">
    <property type="protein sequence ID" value="POZ56976.1"/>
    <property type="molecule type" value="Genomic_DNA"/>
</dbReference>
<accession>A0A2S5D1M2</accession>
<keyword evidence="2" id="KW-1185">Reference proteome</keyword>
<organism evidence="1 2">
    <name type="scientific">Lysinibacillus sphaericus</name>
    <name type="common">Bacillus sphaericus</name>
    <dbReference type="NCBI Taxonomy" id="1421"/>
    <lineage>
        <taxon>Bacteria</taxon>
        <taxon>Bacillati</taxon>
        <taxon>Bacillota</taxon>
        <taxon>Bacilli</taxon>
        <taxon>Bacillales</taxon>
        <taxon>Bacillaceae</taxon>
        <taxon>Lysinibacillus</taxon>
    </lineage>
</organism>
<dbReference type="RefSeq" id="WP_103976988.1">
    <property type="nucleotide sequence ID" value="NZ_CP194323.1"/>
</dbReference>
<evidence type="ECO:0000313" key="2">
    <source>
        <dbReference type="Proteomes" id="UP000237319"/>
    </source>
</evidence>
<proteinExistence type="predicted"/>
<protein>
    <submittedName>
        <fullName evidence="1">Uncharacterized protein</fullName>
    </submittedName>
</protein>